<evidence type="ECO:0000313" key="1">
    <source>
        <dbReference type="EMBL" id="KAK9131164.1"/>
    </source>
</evidence>
<proteinExistence type="predicted"/>
<accession>A0AAP0JC05</accession>
<organism evidence="1 2">
    <name type="scientific">Stephania japonica</name>
    <dbReference type="NCBI Taxonomy" id="461633"/>
    <lineage>
        <taxon>Eukaryota</taxon>
        <taxon>Viridiplantae</taxon>
        <taxon>Streptophyta</taxon>
        <taxon>Embryophyta</taxon>
        <taxon>Tracheophyta</taxon>
        <taxon>Spermatophyta</taxon>
        <taxon>Magnoliopsida</taxon>
        <taxon>Ranunculales</taxon>
        <taxon>Menispermaceae</taxon>
        <taxon>Menispermoideae</taxon>
        <taxon>Cissampelideae</taxon>
        <taxon>Stephania</taxon>
    </lineage>
</organism>
<comment type="caution">
    <text evidence="1">The sequence shown here is derived from an EMBL/GenBank/DDBJ whole genome shotgun (WGS) entry which is preliminary data.</text>
</comment>
<dbReference type="EMBL" id="JBBNAE010000004">
    <property type="protein sequence ID" value="KAK9131164.1"/>
    <property type="molecule type" value="Genomic_DNA"/>
</dbReference>
<name>A0AAP0JC05_9MAGN</name>
<dbReference type="AlphaFoldDB" id="A0AAP0JC05"/>
<gene>
    <name evidence="1" type="ORF">Sjap_011651</name>
</gene>
<protein>
    <submittedName>
        <fullName evidence="1">Uncharacterized protein</fullName>
    </submittedName>
</protein>
<keyword evidence="2" id="KW-1185">Reference proteome</keyword>
<evidence type="ECO:0000313" key="2">
    <source>
        <dbReference type="Proteomes" id="UP001417504"/>
    </source>
</evidence>
<sequence>MLQQGFRALMMKAILLEAEHGYSLLTARPPDPVSSSSLGSICSLFSRFLVCRHLKGLLQKSAVA</sequence>
<dbReference type="Proteomes" id="UP001417504">
    <property type="component" value="Unassembled WGS sequence"/>
</dbReference>
<reference evidence="1 2" key="1">
    <citation type="submission" date="2024-01" db="EMBL/GenBank/DDBJ databases">
        <title>Genome assemblies of Stephania.</title>
        <authorList>
            <person name="Yang L."/>
        </authorList>
    </citation>
    <scope>NUCLEOTIDE SEQUENCE [LARGE SCALE GENOMIC DNA]</scope>
    <source>
        <strain evidence="1">QJT</strain>
        <tissue evidence="1">Leaf</tissue>
    </source>
</reference>